<feature type="transmembrane region" description="Helical" evidence="7">
    <location>
        <begin position="213"/>
        <end position="238"/>
    </location>
</feature>
<feature type="transmembrane region" description="Helical" evidence="7">
    <location>
        <begin position="584"/>
        <end position="603"/>
    </location>
</feature>
<dbReference type="HOGENOM" id="CLU_012893_1_2_1"/>
<keyword evidence="5 7" id="KW-0472">Membrane</keyword>
<dbReference type="AlphaFoldDB" id="W2SAV2"/>
<dbReference type="GeneID" id="19977249"/>
<dbReference type="Pfam" id="PF01554">
    <property type="entry name" value="MatE"/>
    <property type="match status" value="2"/>
</dbReference>
<dbReference type="NCBIfam" id="TIGR00797">
    <property type="entry name" value="matE"/>
    <property type="match status" value="1"/>
</dbReference>
<dbReference type="eggNOG" id="KOG1347">
    <property type="taxonomic scope" value="Eukaryota"/>
</dbReference>
<evidence type="ECO:0000313" key="8">
    <source>
        <dbReference type="EMBL" id="ETN45034.1"/>
    </source>
</evidence>
<feature type="transmembrane region" description="Helical" evidence="7">
    <location>
        <begin position="609"/>
        <end position="630"/>
    </location>
</feature>
<keyword evidence="9" id="KW-1185">Reference proteome</keyword>
<feature type="transmembrane region" description="Helical" evidence="7">
    <location>
        <begin position="291"/>
        <end position="309"/>
    </location>
</feature>
<keyword evidence="3 7" id="KW-0812">Transmembrane</keyword>
<comment type="similarity">
    <text evidence="2">Belongs to the multi antimicrobial extrusion (MATE) (TC 2.A.66.1) family.</text>
</comment>
<feature type="compositionally biased region" description="Acidic residues" evidence="6">
    <location>
        <begin position="36"/>
        <end position="57"/>
    </location>
</feature>
<keyword evidence="4 7" id="KW-1133">Transmembrane helix</keyword>
<feature type="transmembrane region" description="Helical" evidence="7">
    <location>
        <begin position="321"/>
        <end position="343"/>
    </location>
</feature>
<evidence type="ECO:0000256" key="6">
    <source>
        <dbReference type="SAM" id="MobiDB-lite"/>
    </source>
</evidence>
<evidence type="ECO:0000256" key="5">
    <source>
        <dbReference type="ARBA" id="ARBA00023136"/>
    </source>
</evidence>
<feature type="transmembrane region" description="Helical" evidence="7">
    <location>
        <begin position="511"/>
        <end position="531"/>
    </location>
</feature>
<comment type="subcellular location">
    <subcellularLocation>
        <location evidence="1">Membrane</location>
        <topology evidence="1">Multi-pass membrane protein</topology>
    </subcellularLocation>
</comment>
<feature type="region of interest" description="Disordered" evidence="6">
    <location>
        <begin position="30"/>
        <end position="99"/>
    </location>
</feature>
<evidence type="ECO:0008006" key="10">
    <source>
        <dbReference type="Google" id="ProtNLM"/>
    </source>
</evidence>
<gene>
    <name evidence="8" type="ORF">HMPREF1541_09910</name>
</gene>
<evidence type="ECO:0000256" key="7">
    <source>
        <dbReference type="SAM" id="Phobius"/>
    </source>
</evidence>
<sequence>MPTPPQPILGLERVSSLSRSLGQSAPIAQASLARDIEEDTDEEAAVSESDSDYEDDNLQPSTSAPTATHSFVGSYRRPSFSGAGNRASLLPRPSWRDSDRLSRAEWQRAMEEERSLLRDNDIIPPKHPWTGEERRKSILGIPGGNLKVPPDEEAGRLNGAGAVTETSALLPDPTKPYGGLDDPENISKQWEEAVSAGKIQTTWQRESKVIGRYAAPLMITFVLQYSLTVASVFTVGHIGVAELGAVSLASMSANITGYAIYQGLATSLDTLCAQAYGSGRKKLVGLQMQRMIYFLWAITIPIAIVWLLADKILEALVPETRVAHLAGLYLKVVLLGAPGYAAFEAGKRFCQAQGLFSASLWVLLICAPLNAFMNWLFVWHFQWGFVGAPIAVAITDNLLPIGLFLYVRFGSKHGMSCWNGFTRKALHNWGPMIKLAIPGLIMIEAECLAFEILTFASSYFGEEILAAQSVLATLTSLTFQIPFPLSIAGSTRVANLIGATLADAAKVSMRVTVVAATLVGIMNVTLLSALKDYIPRLFTSDPEVIRVVSEILPLCAAFQLFDALAACCNGMLRGLGRQEFGGYVQLFCYYVFALPISFGTAFGAGWGLWGLWTGVAMALGLVALIEFIYLGRTDWERSVEEARARNMAD</sequence>
<dbReference type="Proteomes" id="UP000030752">
    <property type="component" value="Unassembled WGS sequence"/>
</dbReference>
<dbReference type="GO" id="GO:0042910">
    <property type="term" value="F:xenobiotic transmembrane transporter activity"/>
    <property type="evidence" value="ECO:0007669"/>
    <property type="project" value="InterPro"/>
</dbReference>
<evidence type="ECO:0000256" key="2">
    <source>
        <dbReference type="ARBA" id="ARBA00010199"/>
    </source>
</evidence>
<dbReference type="VEuPathDB" id="FungiDB:HMPREF1541_09910"/>
<dbReference type="InterPro" id="IPR045069">
    <property type="entry name" value="MATE_euk"/>
</dbReference>
<evidence type="ECO:0000313" key="9">
    <source>
        <dbReference type="Proteomes" id="UP000030752"/>
    </source>
</evidence>
<feature type="transmembrane region" description="Helical" evidence="7">
    <location>
        <begin position="551"/>
        <end position="572"/>
    </location>
</feature>
<dbReference type="OrthoDB" id="2126698at2759"/>
<dbReference type="RefSeq" id="XP_008712804.1">
    <property type="nucleotide sequence ID" value="XM_008714582.1"/>
</dbReference>
<dbReference type="InterPro" id="IPR002528">
    <property type="entry name" value="MATE_fam"/>
</dbReference>
<dbReference type="FunCoup" id="W2SAV2">
    <property type="interactions" value="127"/>
</dbReference>
<reference evidence="8 9" key="1">
    <citation type="submission" date="2013-03" db="EMBL/GenBank/DDBJ databases">
        <title>The Genome Sequence of Phialophora europaea CBS 101466.</title>
        <authorList>
            <consortium name="The Broad Institute Genomics Platform"/>
            <person name="Cuomo C."/>
            <person name="de Hoog S."/>
            <person name="Gorbushina A."/>
            <person name="Walker B."/>
            <person name="Young S.K."/>
            <person name="Zeng Q."/>
            <person name="Gargeya S."/>
            <person name="Fitzgerald M."/>
            <person name="Haas B."/>
            <person name="Abouelleil A."/>
            <person name="Allen A.W."/>
            <person name="Alvarado L."/>
            <person name="Arachchi H.M."/>
            <person name="Berlin A.M."/>
            <person name="Chapman S.B."/>
            <person name="Gainer-Dewar J."/>
            <person name="Goldberg J."/>
            <person name="Griggs A."/>
            <person name="Gujja S."/>
            <person name="Hansen M."/>
            <person name="Howarth C."/>
            <person name="Imamovic A."/>
            <person name="Ireland A."/>
            <person name="Larimer J."/>
            <person name="McCowan C."/>
            <person name="Murphy C."/>
            <person name="Pearson M."/>
            <person name="Poon T.W."/>
            <person name="Priest M."/>
            <person name="Roberts A."/>
            <person name="Saif S."/>
            <person name="Shea T."/>
            <person name="Sisk P."/>
            <person name="Sykes S."/>
            <person name="Wortman J."/>
            <person name="Nusbaum C."/>
            <person name="Birren B."/>
        </authorList>
    </citation>
    <scope>NUCLEOTIDE SEQUENCE [LARGE SCALE GENOMIC DNA]</scope>
    <source>
        <strain evidence="8 9">CBS 101466</strain>
    </source>
</reference>
<feature type="compositionally biased region" description="Polar residues" evidence="6">
    <location>
        <begin position="58"/>
        <end position="71"/>
    </location>
</feature>
<protein>
    <recommendedName>
        <fullName evidence="10">MATE efflux family protein</fullName>
    </recommendedName>
</protein>
<feature type="transmembrane region" description="Helical" evidence="7">
    <location>
        <begin position="355"/>
        <end position="377"/>
    </location>
</feature>
<dbReference type="STRING" id="1220924.W2SAV2"/>
<feature type="transmembrane region" description="Helical" evidence="7">
    <location>
        <begin position="383"/>
        <end position="406"/>
    </location>
</feature>
<dbReference type="PANTHER" id="PTHR11206">
    <property type="entry name" value="MULTIDRUG RESISTANCE PROTEIN"/>
    <property type="match status" value="1"/>
</dbReference>
<evidence type="ECO:0000256" key="3">
    <source>
        <dbReference type="ARBA" id="ARBA00022692"/>
    </source>
</evidence>
<organism evidence="8 9">
    <name type="scientific">Cyphellophora europaea (strain CBS 101466)</name>
    <name type="common">Phialophora europaea</name>
    <dbReference type="NCBI Taxonomy" id="1220924"/>
    <lineage>
        <taxon>Eukaryota</taxon>
        <taxon>Fungi</taxon>
        <taxon>Dikarya</taxon>
        <taxon>Ascomycota</taxon>
        <taxon>Pezizomycotina</taxon>
        <taxon>Eurotiomycetes</taxon>
        <taxon>Chaetothyriomycetidae</taxon>
        <taxon>Chaetothyriales</taxon>
        <taxon>Cyphellophoraceae</taxon>
        <taxon>Cyphellophora</taxon>
    </lineage>
</organism>
<dbReference type="EMBL" id="KB822713">
    <property type="protein sequence ID" value="ETN45034.1"/>
    <property type="molecule type" value="Genomic_DNA"/>
</dbReference>
<dbReference type="GO" id="GO:1990961">
    <property type="term" value="P:xenobiotic detoxification by transmembrane export across the plasma membrane"/>
    <property type="evidence" value="ECO:0007669"/>
    <property type="project" value="InterPro"/>
</dbReference>
<proteinExistence type="inferred from homology"/>
<evidence type="ECO:0000256" key="1">
    <source>
        <dbReference type="ARBA" id="ARBA00004141"/>
    </source>
</evidence>
<dbReference type="InParanoid" id="W2SAV2"/>
<evidence type="ECO:0000256" key="4">
    <source>
        <dbReference type="ARBA" id="ARBA00022989"/>
    </source>
</evidence>
<dbReference type="CDD" id="cd13132">
    <property type="entry name" value="MATE_eukaryotic"/>
    <property type="match status" value="1"/>
</dbReference>
<accession>W2SAV2</accession>
<dbReference type="GO" id="GO:0015297">
    <property type="term" value="F:antiporter activity"/>
    <property type="evidence" value="ECO:0007669"/>
    <property type="project" value="InterPro"/>
</dbReference>
<name>W2SAV2_CYPE1</name>
<dbReference type="GO" id="GO:0016020">
    <property type="term" value="C:membrane"/>
    <property type="evidence" value="ECO:0007669"/>
    <property type="project" value="UniProtKB-SubCell"/>
</dbReference>